<dbReference type="AlphaFoldDB" id="A0A3N4V4J1"/>
<keyword evidence="3" id="KW-1185">Reference proteome</keyword>
<organism evidence="2 3">
    <name type="scientific">Vulcaniibacterium tengchongense</name>
    <dbReference type="NCBI Taxonomy" id="1273429"/>
    <lineage>
        <taxon>Bacteria</taxon>
        <taxon>Pseudomonadati</taxon>
        <taxon>Pseudomonadota</taxon>
        <taxon>Gammaproteobacteria</taxon>
        <taxon>Lysobacterales</taxon>
        <taxon>Lysobacteraceae</taxon>
        <taxon>Vulcaniibacterium</taxon>
    </lineage>
</organism>
<sequence>MKTPPWKLTPEELAQQQAEAEAQADAPIVASNGHPIDPKTGRFMKGAPGRPRGSRNKVTIACENLLEGEGEKLTRKAIDLALKGDTTALKLCLDRIIPPRKGRPLPKLERKEGENPVETLLRAVLDGHVTPEEGRDVVSMVESAARVAATQILADMRQQQIEAIQKATDAGALPGGVMLVPLGGSLDDWEAAALGKQNALKQQVRN</sequence>
<name>A0A3N4V4J1_9GAMM</name>
<dbReference type="OrthoDB" id="4774002at2"/>
<evidence type="ECO:0000313" key="3">
    <source>
        <dbReference type="Proteomes" id="UP000269708"/>
    </source>
</evidence>
<evidence type="ECO:0000256" key="1">
    <source>
        <dbReference type="SAM" id="MobiDB-lite"/>
    </source>
</evidence>
<comment type="caution">
    <text evidence="2">The sequence shown here is derived from an EMBL/GenBank/DDBJ whole genome shotgun (WGS) entry which is preliminary data.</text>
</comment>
<dbReference type="RefSeq" id="WP_121332251.1">
    <property type="nucleotide sequence ID" value="NZ_RKQN01000003.1"/>
</dbReference>
<reference evidence="2 3" key="1">
    <citation type="submission" date="2018-11" db="EMBL/GenBank/DDBJ databases">
        <title>Genomic Encyclopedia of Type Strains, Phase IV (KMG-IV): sequencing the most valuable type-strain genomes for metagenomic binning, comparative biology and taxonomic classification.</title>
        <authorList>
            <person name="Goeker M."/>
        </authorList>
    </citation>
    <scope>NUCLEOTIDE SEQUENCE [LARGE SCALE GENOMIC DNA]</scope>
    <source>
        <strain evidence="2 3">DSM 25623</strain>
    </source>
</reference>
<dbReference type="EMBL" id="RKQN01000003">
    <property type="protein sequence ID" value="RPE76993.1"/>
    <property type="molecule type" value="Genomic_DNA"/>
</dbReference>
<protein>
    <recommendedName>
        <fullName evidence="4">DUF5681 domain-containing protein</fullName>
    </recommendedName>
</protein>
<proteinExistence type="predicted"/>
<accession>A0A3N4V4J1</accession>
<feature type="compositionally biased region" description="Low complexity" evidence="1">
    <location>
        <begin position="11"/>
        <end position="26"/>
    </location>
</feature>
<feature type="region of interest" description="Disordered" evidence="1">
    <location>
        <begin position="1"/>
        <end position="55"/>
    </location>
</feature>
<evidence type="ECO:0008006" key="4">
    <source>
        <dbReference type="Google" id="ProtNLM"/>
    </source>
</evidence>
<evidence type="ECO:0000313" key="2">
    <source>
        <dbReference type="EMBL" id="RPE76993.1"/>
    </source>
</evidence>
<gene>
    <name evidence="2" type="ORF">EDC50_2245</name>
</gene>
<dbReference type="Proteomes" id="UP000269708">
    <property type="component" value="Unassembled WGS sequence"/>
</dbReference>